<evidence type="ECO:0000256" key="2">
    <source>
        <dbReference type="RuleBase" id="RU362080"/>
    </source>
</evidence>
<dbReference type="Gene3D" id="3.40.1620.10">
    <property type="entry name" value="YefM-like domain"/>
    <property type="match status" value="1"/>
</dbReference>
<dbReference type="InterPro" id="IPR036165">
    <property type="entry name" value="YefM-like_sf"/>
</dbReference>
<comment type="function">
    <text evidence="2">Antitoxin component of a type II toxin-antitoxin (TA) system.</text>
</comment>
<name>A0ABY8QQ84_9MICO</name>
<accession>A0ABY8QQ84</accession>
<evidence type="ECO:0000256" key="1">
    <source>
        <dbReference type="ARBA" id="ARBA00009981"/>
    </source>
</evidence>
<dbReference type="Pfam" id="PF02604">
    <property type="entry name" value="PhdYeFM_antitox"/>
    <property type="match status" value="1"/>
</dbReference>
<evidence type="ECO:0000313" key="3">
    <source>
        <dbReference type="EMBL" id="WGW10600.1"/>
    </source>
</evidence>
<gene>
    <name evidence="3" type="ORF">LWF01_10665</name>
</gene>
<organism evidence="3 4">
    <name type="scientific">Saxibacter everestensis</name>
    <dbReference type="NCBI Taxonomy" id="2909229"/>
    <lineage>
        <taxon>Bacteria</taxon>
        <taxon>Bacillati</taxon>
        <taxon>Actinomycetota</taxon>
        <taxon>Actinomycetes</taxon>
        <taxon>Micrococcales</taxon>
        <taxon>Brevibacteriaceae</taxon>
        <taxon>Saxibacter</taxon>
    </lineage>
</organism>
<dbReference type="InterPro" id="IPR006442">
    <property type="entry name" value="Antitoxin_Phd/YefM"/>
</dbReference>
<reference evidence="3 4" key="1">
    <citation type="submission" date="2023-05" db="EMBL/GenBank/DDBJ databases">
        <title>Lithophilousrod everest ZFBP1038 complete genpme.</title>
        <authorList>
            <person name="Tian M."/>
        </authorList>
    </citation>
    <scope>NUCLEOTIDE SEQUENCE [LARGE SCALE GENOMIC DNA]</scope>
    <source>
        <strain evidence="3 4">ZFBP1038</strain>
    </source>
</reference>
<dbReference type="EMBL" id="CP090958">
    <property type="protein sequence ID" value="WGW10600.1"/>
    <property type="molecule type" value="Genomic_DNA"/>
</dbReference>
<dbReference type="Proteomes" id="UP001209083">
    <property type="component" value="Chromosome"/>
</dbReference>
<evidence type="ECO:0000313" key="4">
    <source>
        <dbReference type="Proteomes" id="UP001209083"/>
    </source>
</evidence>
<comment type="similarity">
    <text evidence="1 2">Belongs to the phD/YefM antitoxin family.</text>
</comment>
<protein>
    <recommendedName>
        <fullName evidence="2">Antitoxin</fullName>
    </recommendedName>
</protein>
<proteinExistence type="inferred from homology"/>
<keyword evidence="4" id="KW-1185">Reference proteome</keyword>
<sequence length="75" mass="8233">MVKAVKVQYAKTHLSAILAEVEAGAEVIISRGDTPVARLAPIAQLPGREWGFVPYRVPSSFFDPLPPSELEAWEE</sequence>
<dbReference type="RefSeq" id="WP_349637381.1">
    <property type="nucleotide sequence ID" value="NZ_CP090958.1"/>
</dbReference>
<dbReference type="SUPFAM" id="SSF143120">
    <property type="entry name" value="YefM-like"/>
    <property type="match status" value="1"/>
</dbReference>